<dbReference type="InterPro" id="IPR013057">
    <property type="entry name" value="AA_transpt_TM"/>
</dbReference>
<comment type="subcellular location">
    <subcellularLocation>
        <location evidence="1">Membrane</location>
        <topology evidence="1">Multi-pass membrane protein</topology>
    </subcellularLocation>
</comment>
<keyword evidence="4 5" id="KW-0472">Membrane</keyword>
<keyword evidence="8" id="KW-1185">Reference proteome</keyword>
<comment type="caution">
    <text evidence="7">The sequence shown here is derived from an EMBL/GenBank/DDBJ whole genome shotgun (WGS) entry which is preliminary data.</text>
</comment>
<dbReference type="EMBL" id="JAOPGA020001124">
    <property type="protein sequence ID" value="KAL0485312.1"/>
    <property type="molecule type" value="Genomic_DNA"/>
</dbReference>
<sequence>MTFIIDESQPLVVRPIICEKNTKTIEKEVAVDTTVVVDEGTTKSSNIQAFVNTIKANIGSGILVMPYAFKNSGTILGLVTLIVVASITLHCTVLLIKCKNRLKRQNENEQIKTYGDVGKASLGRFGAVLIEILLIFTQFGFSCAYLIFIGTNVHEMVPKLQEWHAVAISVVILIPLCLVRNLKYLSPFSLISELCIIAGLIIVIYYDIHSMVTEPFPGHRGIKAFDIQNFPIFFGICIYGFEGIGLALPIEESMKDRASYPKVFYTAGTMISIIMAIFGMLGYLAFGAGVRDIITLNLPQGSVLSYIIKIGFIVALLFTYPIQLIPVSELFDNYLQSIIKFVKSRQNKSQVSPSVNDDQFAGGVKVAPKLSYVLGIVIRIVLVILTALLAVSIPAFGDFLTLIGGLGGTMLAFILPSVIHLVTFRGNLRFWIIFKDVLIILFGVSAVVVTTLQSGQHLIDVLSK</sequence>
<feature type="transmembrane region" description="Helical" evidence="5">
    <location>
        <begin position="163"/>
        <end position="182"/>
    </location>
</feature>
<feature type="transmembrane region" description="Helical" evidence="5">
    <location>
        <begin position="232"/>
        <end position="251"/>
    </location>
</feature>
<protein>
    <submittedName>
        <fullName evidence="7">Proton-coupled amino acid transporter</fullName>
    </submittedName>
</protein>
<organism evidence="7 8">
    <name type="scientific">Acrasis kona</name>
    <dbReference type="NCBI Taxonomy" id="1008807"/>
    <lineage>
        <taxon>Eukaryota</taxon>
        <taxon>Discoba</taxon>
        <taxon>Heterolobosea</taxon>
        <taxon>Tetramitia</taxon>
        <taxon>Eutetramitia</taxon>
        <taxon>Acrasidae</taxon>
        <taxon>Acrasis</taxon>
    </lineage>
</organism>
<feature type="transmembrane region" description="Helical" evidence="5">
    <location>
        <begin position="306"/>
        <end position="327"/>
    </location>
</feature>
<feature type="transmembrane region" description="Helical" evidence="5">
    <location>
        <begin position="263"/>
        <end position="286"/>
    </location>
</feature>
<evidence type="ECO:0000313" key="8">
    <source>
        <dbReference type="Proteomes" id="UP001431209"/>
    </source>
</evidence>
<dbReference type="AlphaFoldDB" id="A0AAW2Z670"/>
<dbReference type="Pfam" id="PF01490">
    <property type="entry name" value="Aa_trans"/>
    <property type="match status" value="1"/>
</dbReference>
<proteinExistence type="predicted"/>
<dbReference type="PANTHER" id="PTHR22950:SF349">
    <property type="entry name" value="AMINO ACID TRANSPORTER TRANSMEMBRANE DOMAIN-CONTAINING PROTEIN"/>
    <property type="match status" value="1"/>
</dbReference>
<evidence type="ECO:0000256" key="4">
    <source>
        <dbReference type="ARBA" id="ARBA00023136"/>
    </source>
</evidence>
<accession>A0AAW2Z670</accession>
<feature type="transmembrane region" description="Helical" evidence="5">
    <location>
        <begin position="399"/>
        <end position="423"/>
    </location>
</feature>
<dbReference type="Proteomes" id="UP001431209">
    <property type="component" value="Unassembled WGS sequence"/>
</dbReference>
<feature type="transmembrane region" description="Helical" evidence="5">
    <location>
        <begin position="372"/>
        <end position="393"/>
    </location>
</feature>
<evidence type="ECO:0000256" key="1">
    <source>
        <dbReference type="ARBA" id="ARBA00004141"/>
    </source>
</evidence>
<evidence type="ECO:0000256" key="5">
    <source>
        <dbReference type="SAM" id="Phobius"/>
    </source>
</evidence>
<evidence type="ECO:0000313" key="7">
    <source>
        <dbReference type="EMBL" id="KAL0485312.1"/>
    </source>
</evidence>
<evidence type="ECO:0000256" key="2">
    <source>
        <dbReference type="ARBA" id="ARBA00022692"/>
    </source>
</evidence>
<keyword evidence="2 5" id="KW-0812">Transmembrane</keyword>
<evidence type="ECO:0000259" key="6">
    <source>
        <dbReference type="Pfam" id="PF01490"/>
    </source>
</evidence>
<name>A0AAW2Z670_9EUKA</name>
<keyword evidence="3 5" id="KW-1133">Transmembrane helix</keyword>
<dbReference type="PANTHER" id="PTHR22950">
    <property type="entry name" value="AMINO ACID TRANSPORTER"/>
    <property type="match status" value="1"/>
</dbReference>
<feature type="transmembrane region" description="Helical" evidence="5">
    <location>
        <begin position="75"/>
        <end position="96"/>
    </location>
</feature>
<dbReference type="GO" id="GO:0015179">
    <property type="term" value="F:L-amino acid transmembrane transporter activity"/>
    <property type="evidence" value="ECO:0007669"/>
    <property type="project" value="TreeGrafter"/>
</dbReference>
<feature type="transmembrane region" description="Helical" evidence="5">
    <location>
        <begin position="430"/>
        <end position="452"/>
    </location>
</feature>
<dbReference type="GO" id="GO:0005774">
    <property type="term" value="C:vacuolar membrane"/>
    <property type="evidence" value="ECO:0007669"/>
    <property type="project" value="TreeGrafter"/>
</dbReference>
<feature type="transmembrane region" description="Helical" evidence="5">
    <location>
        <begin position="128"/>
        <end position="151"/>
    </location>
</feature>
<gene>
    <name evidence="7" type="ORF">AKO1_011678</name>
</gene>
<feature type="transmembrane region" description="Helical" evidence="5">
    <location>
        <begin position="194"/>
        <end position="212"/>
    </location>
</feature>
<reference evidence="7 8" key="1">
    <citation type="submission" date="2024-03" db="EMBL/GenBank/DDBJ databases">
        <title>The Acrasis kona genome and developmental transcriptomes reveal deep origins of eukaryotic multicellular pathways.</title>
        <authorList>
            <person name="Sheikh S."/>
            <person name="Fu C.-J."/>
            <person name="Brown M.W."/>
            <person name="Baldauf S.L."/>
        </authorList>
    </citation>
    <scope>NUCLEOTIDE SEQUENCE [LARGE SCALE GENOMIC DNA]</scope>
    <source>
        <strain evidence="7 8">ATCC MYA-3509</strain>
    </source>
</reference>
<evidence type="ECO:0000256" key="3">
    <source>
        <dbReference type="ARBA" id="ARBA00022989"/>
    </source>
</evidence>
<feature type="domain" description="Amino acid transporter transmembrane" evidence="6">
    <location>
        <begin position="43"/>
        <end position="453"/>
    </location>
</feature>